<dbReference type="AlphaFoldDB" id="Q0V392"/>
<organism evidence="1 2">
    <name type="scientific">Phaeosphaeria nodorum (strain SN15 / ATCC MYA-4574 / FGSC 10173)</name>
    <name type="common">Glume blotch fungus</name>
    <name type="synonym">Parastagonospora nodorum</name>
    <dbReference type="NCBI Taxonomy" id="321614"/>
    <lineage>
        <taxon>Eukaryota</taxon>
        <taxon>Fungi</taxon>
        <taxon>Dikarya</taxon>
        <taxon>Ascomycota</taxon>
        <taxon>Pezizomycotina</taxon>
        <taxon>Dothideomycetes</taxon>
        <taxon>Pleosporomycetidae</taxon>
        <taxon>Pleosporales</taxon>
        <taxon>Pleosporineae</taxon>
        <taxon>Phaeosphaeriaceae</taxon>
        <taxon>Parastagonospora</taxon>
    </lineage>
</organism>
<reference evidence="2" key="1">
    <citation type="journal article" date="2007" name="Plant Cell">
        <title>Dothideomycete-plant interactions illuminated by genome sequencing and EST analysis of the wheat pathogen Stagonospora nodorum.</title>
        <authorList>
            <person name="Hane J.K."/>
            <person name="Lowe R.G."/>
            <person name="Solomon P.S."/>
            <person name="Tan K.C."/>
            <person name="Schoch C.L."/>
            <person name="Spatafora J.W."/>
            <person name="Crous P.W."/>
            <person name="Kodira C."/>
            <person name="Birren B.W."/>
            <person name="Galagan J.E."/>
            <person name="Torriani S.F."/>
            <person name="McDonald B.A."/>
            <person name="Oliver R.P."/>
        </authorList>
    </citation>
    <scope>NUCLEOTIDE SEQUENCE [LARGE SCALE GENOMIC DNA]</scope>
    <source>
        <strain evidence="2">SN15 / ATCC MYA-4574 / FGSC 10173</strain>
    </source>
</reference>
<dbReference type="VEuPathDB" id="FungiDB:JI435_433910"/>
<sequence length="176" mass="19568">MLVDDKELLRRDTRSLVLQPAIRNGQFDLIKCVLVPAGREYLGSKRCIKKNLVEGMLHGSSAGFLSQLLTFVRPFATPSYAVDVSMPDTSHLLKDIENSTPKREDVARWLLDFGAKTQRKLLQGVTKPSPDRPRSDLQLDYSNANLLFTTLQKAAESGTQKIICLLLERGADPVSA</sequence>
<evidence type="ECO:0000313" key="2">
    <source>
        <dbReference type="Proteomes" id="UP000001055"/>
    </source>
</evidence>
<gene>
    <name evidence="1" type="ORF">SNOG_01522</name>
</gene>
<proteinExistence type="predicted"/>
<dbReference type="KEGG" id="pno:SNOG_01522"/>
<dbReference type="Proteomes" id="UP000001055">
    <property type="component" value="Unassembled WGS sequence"/>
</dbReference>
<dbReference type="RefSeq" id="XP_001792160.1">
    <property type="nucleotide sequence ID" value="XM_001792108.1"/>
</dbReference>
<evidence type="ECO:0008006" key="3">
    <source>
        <dbReference type="Google" id="ProtNLM"/>
    </source>
</evidence>
<dbReference type="GeneID" id="5969005"/>
<dbReference type="InParanoid" id="Q0V392"/>
<accession>Q0V392</accession>
<evidence type="ECO:0000313" key="1">
    <source>
        <dbReference type="EMBL" id="EAT91171.1"/>
    </source>
</evidence>
<protein>
    <recommendedName>
        <fullName evidence="3">ANK_REP_REGION domain-containing protein</fullName>
    </recommendedName>
</protein>
<name>Q0V392_PHANO</name>
<dbReference type="EMBL" id="CH445326">
    <property type="protein sequence ID" value="EAT91171.1"/>
    <property type="molecule type" value="Genomic_DNA"/>
</dbReference>